<evidence type="ECO:0000256" key="1">
    <source>
        <dbReference type="SAM" id="MobiDB-lite"/>
    </source>
</evidence>
<proteinExistence type="predicted"/>
<keyword evidence="3" id="KW-1185">Reference proteome</keyword>
<evidence type="ECO:0000313" key="2">
    <source>
        <dbReference type="EMBL" id="PCH39177.1"/>
    </source>
</evidence>
<feature type="region of interest" description="Disordered" evidence="1">
    <location>
        <begin position="184"/>
        <end position="217"/>
    </location>
</feature>
<dbReference type="EMBL" id="KB467965">
    <property type="protein sequence ID" value="PCH39177.1"/>
    <property type="molecule type" value="Genomic_DNA"/>
</dbReference>
<sequence length="276" mass="29502">MASHESQEALTSVPALQTEITKSLQAQDVLGSSRTSSTRIIELGTASDDPSGDAAPLKSSQDISAEPLVPDSAIHTQLTEPNTGNKRPACHKKVRFYPAYNLTFQSDATSLEQDRIATSSLVTSSLVTSSSANTALENLMPSAESIAHGLSGAGGNLVQVDGECNAVQDTSGDIMMLDISTTLQTEGRPSHGHAGERTAQRMTTATERANEAQTAKVPGRQRNIFAHKWKTTHPDGRTDEFDKAFSALSKEQLQMYTAATNKLKASSKWIGQEKAD</sequence>
<gene>
    <name evidence="2" type="ORF">WOLCODRAFT_158712</name>
</gene>
<evidence type="ECO:0000313" key="3">
    <source>
        <dbReference type="Proteomes" id="UP000218811"/>
    </source>
</evidence>
<dbReference type="AlphaFoldDB" id="A0A2H3JSY7"/>
<feature type="compositionally biased region" description="Polar residues" evidence="1">
    <location>
        <begin position="200"/>
        <end position="213"/>
    </location>
</feature>
<reference evidence="2 3" key="1">
    <citation type="journal article" date="2012" name="Science">
        <title>The Paleozoic origin of enzymatic lignin decomposition reconstructed from 31 fungal genomes.</title>
        <authorList>
            <person name="Floudas D."/>
            <person name="Binder M."/>
            <person name="Riley R."/>
            <person name="Barry K."/>
            <person name="Blanchette R.A."/>
            <person name="Henrissat B."/>
            <person name="Martinez A.T."/>
            <person name="Otillar R."/>
            <person name="Spatafora J.W."/>
            <person name="Yadav J.S."/>
            <person name="Aerts A."/>
            <person name="Benoit I."/>
            <person name="Boyd A."/>
            <person name="Carlson A."/>
            <person name="Copeland A."/>
            <person name="Coutinho P.M."/>
            <person name="de Vries R.P."/>
            <person name="Ferreira P."/>
            <person name="Findley K."/>
            <person name="Foster B."/>
            <person name="Gaskell J."/>
            <person name="Glotzer D."/>
            <person name="Gorecki P."/>
            <person name="Heitman J."/>
            <person name="Hesse C."/>
            <person name="Hori C."/>
            <person name="Igarashi K."/>
            <person name="Jurgens J.A."/>
            <person name="Kallen N."/>
            <person name="Kersten P."/>
            <person name="Kohler A."/>
            <person name="Kuees U."/>
            <person name="Kumar T.K.A."/>
            <person name="Kuo A."/>
            <person name="LaButti K."/>
            <person name="Larrondo L.F."/>
            <person name="Lindquist E."/>
            <person name="Ling A."/>
            <person name="Lombard V."/>
            <person name="Lucas S."/>
            <person name="Lundell T."/>
            <person name="Martin R."/>
            <person name="McLaughlin D.J."/>
            <person name="Morgenstern I."/>
            <person name="Morin E."/>
            <person name="Murat C."/>
            <person name="Nagy L.G."/>
            <person name="Nolan M."/>
            <person name="Ohm R.A."/>
            <person name="Patyshakuliyeva A."/>
            <person name="Rokas A."/>
            <person name="Ruiz-Duenas F.J."/>
            <person name="Sabat G."/>
            <person name="Salamov A."/>
            <person name="Samejima M."/>
            <person name="Schmutz J."/>
            <person name="Slot J.C."/>
            <person name="St John F."/>
            <person name="Stenlid J."/>
            <person name="Sun H."/>
            <person name="Sun S."/>
            <person name="Syed K."/>
            <person name="Tsang A."/>
            <person name="Wiebenga A."/>
            <person name="Young D."/>
            <person name="Pisabarro A."/>
            <person name="Eastwood D.C."/>
            <person name="Martin F."/>
            <person name="Cullen D."/>
            <person name="Grigoriev I.V."/>
            <person name="Hibbett D.S."/>
        </authorList>
    </citation>
    <scope>NUCLEOTIDE SEQUENCE [LARGE SCALE GENOMIC DNA]</scope>
    <source>
        <strain evidence="2 3">MD-104</strain>
    </source>
</reference>
<dbReference type="Proteomes" id="UP000218811">
    <property type="component" value="Unassembled WGS sequence"/>
</dbReference>
<feature type="region of interest" description="Disordered" evidence="1">
    <location>
        <begin position="26"/>
        <end position="65"/>
    </location>
</feature>
<feature type="compositionally biased region" description="Polar residues" evidence="1">
    <location>
        <begin position="26"/>
        <end position="39"/>
    </location>
</feature>
<protein>
    <submittedName>
        <fullName evidence="2">Uncharacterized protein</fullName>
    </submittedName>
</protein>
<organism evidence="2 3">
    <name type="scientific">Wolfiporia cocos (strain MD-104)</name>
    <name type="common">Brown rot fungus</name>
    <dbReference type="NCBI Taxonomy" id="742152"/>
    <lineage>
        <taxon>Eukaryota</taxon>
        <taxon>Fungi</taxon>
        <taxon>Dikarya</taxon>
        <taxon>Basidiomycota</taxon>
        <taxon>Agaricomycotina</taxon>
        <taxon>Agaricomycetes</taxon>
        <taxon>Polyporales</taxon>
        <taxon>Phaeolaceae</taxon>
        <taxon>Wolfiporia</taxon>
    </lineage>
</organism>
<accession>A0A2H3JSY7</accession>
<name>A0A2H3JSY7_WOLCO</name>